<dbReference type="GO" id="GO:0005634">
    <property type="term" value="C:nucleus"/>
    <property type="evidence" value="ECO:0007669"/>
    <property type="project" value="TreeGrafter"/>
</dbReference>
<dbReference type="GO" id="GO:0008270">
    <property type="term" value="F:zinc ion binding"/>
    <property type="evidence" value="ECO:0007669"/>
    <property type="project" value="UniProtKB-KW"/>
</dbReference>
<dbReference type="PANTHER" id="PTHR16079">
    <property type="entry name" value="UBIQUITIN LIGASE PROTEIN CHFR"/>
    <property type="match status" value="1"/>
</dbReference>
<dbReference type="SMART" id="SM00240">
    <property type="entry name" value="FHA"/>
    <property type="match status" value="1"/>
</dbReference>
<evidence type="ECO:0000256" key="7">
    <source>
        <dbReference type="SAM" id="MobiDB-lite"/>
    </source>
</evidence>
<feature type="compositionally biased region" description="Basic residues" evidence="7">
    <location>
        <begin position="196"/>
        <end position="209"/>
    </location>
</feature>
<dbReference type="SMART" id="SM00184">
    <property type="entry name" value="RING"/>
    <property type="match status" value="1"/>
</dbReference>
<protein>
    <recommendedName>
        <fullName evidence="2">E3 ubiquitin-protein ligase CHFR</fullName>
    </recommendedName>
</protein>
<dbReference type="GO" id="GO:0006511">
    <property type="term" value="P:ubiquitin-dependent protein catabolic process"/>
    <property type="evidence" value="ECO:0007669"/>
    <property type="project" value="TreeGrafter"/>
</dbReference>
<evidence type="ECO:0000313" key="11">
    <source>
        <dbReference type="Proteomes" id="UP000485058"/>
    </source>
</evidence>
<evidence type="ECO:0000256" key="3">
    <source>
        <dbReference type="ARBA" id="ARBA00022723"/>
    </source>
</evidence>
<dbReference type="InterPro" id="IPR052256">
    <property type="entry name" value="E3_ubiquitin-ligase_CHFR"/>
</dbReference>
<dbReference type="InterPro" id="IPR000253">
    <property type="entry name" value="FHA_dom"/>
</dbReference>
<dbReference type="InterPro" id="IPR001841">
    <property type="entry name" value="Znf_RING"/>
</dbReference>
<feature type="region of interest" description="Disordered" evidence="7">
    <location>
        <begin position="325"/>
        <end position="358"/>
    </location>
</feature>
<feature type="domain" description="FHA" evidence="8">
    <location>
        <begin position="23"/>
        <end position="77"/>
    </location>
</feature>
<dbReference type="Gene3D" id="2.60.200.20">
    <property type="match status" value="1"/>
</dbReference>
<dbReference type="InterPro" id="IPR008984">
    <property type="entry name" value="SMAD_FHA_dom_sf"/>
</dbReference>
<dbReference type="PROSITE" id="PS50006">
    <property type="entry name" value="FHA_DOMAIN"/>
    <property type="match status" value="1"/>
</dbReference>
<dbReference type="InterPro" id="IPR013083">
    <property type="entry name" value="Znf_RING/FYVE/PHD"/>
</dbReference>
<accession>A0A699ZTH8</accession>
<evidence type="ECO:0000256" key="4">
    <source>
        <dbReference type="ARBA" id="ARBA00022771"/>
    </source>
</evidence>
<keyword evidence="3" id="KW-0479">Metal-binding</keyword>
<feature type="region of interest" description="Disordered" evidence="7">
    <location>
        <begin position="176"/>
        <end position="226"/>
    </location>
</feature>
<dbReference type="EMBL" id="BLLF01002880">
    <property type="protein sequence ID" value="GFH25661.1"/>
    <property type="molecule type" value="Genomic_DNA"/>
</dbReference>
<sequence length="358" mass="38337">MLSSITRPAIGYDLIGLATDSTVSVGRAGDANIRLDSPEVPFLLSRRHAVFSLGSDGSICLRDLASTNGTYVARRSQSLRKLAPDSGWTLQNGDTVDTIIARGSQVGNPFLFKYYSLEPEPASDAGPQLDQQHVDSGLQADESMAPAGPPDGPVEMEDMELQPITAIPLQQQAGDDSELLDNAGGGMPLLAATGRRSQRNPHTPKRRVSAGKENRSANGLPTVTSAATPKSTKMTELISNHLTCPICCEWLLACHTLSCGHMFCGLCLATWLVQKQSCPSCRKPIAGIPVRCFQVDNTITDLLGFNQMSPATNLERKRKQEHWEGVQNQVVQRSMKGPSPGSTGERAVLQSGGSNVST</sequence>
<comment type="caution">
    <text evidence="10">The sequence shown here is derived from an EMBL/GenBank/DDBJ whole genome shotgun (WGS) entry which is preliminary data.</text>
</comment>
<organism evidence="10 11">
    <name type="scientific">Haematococcus lacustris</name>
    <name type="common">Green alga</name>
    <name type="synonym">Haematococcus pluvialis</name>
    <dbReference type="NCBI Taxonomy" id="44745"/>
    <lineage>
        <taxon>Eukaryota</taxon>
        <taxon>Viridiplantae</taxon>
        <taxon>Chlorophyta</taxon>
        <taxon>core chlorophytes</taxon>
        <taxon>Chlorophyceae</taxon>
        <taxon>CS clade</taxon>
        <taxon>Chlamydomonadales</taxon>
        <taxon>Haematococcaceae</taxon>
        <taxon>Haematococcus</taxon>
    </lineage>
</organism>
<evidence type="ECO:0000256" key="2">
    <source>
        <dbReference type="ARBA" id="ARBA00017908"/>
    </source>
</evidence>
<evidence type="ECO:0000256" key="5">
    <source>
        <dbReference type="ARBA" id="ARBA00022833"/>
    </source>
</evidence>
<feature type="compositionally biased region" description="Polar residues" evidence="7">
    <location>
        <begin position="216"/>
        <end position="226"/>
    </location>
</feature>
<dbReference type="PANTHER" id="PTHR16079:SF4">
    <property type="entry name" value="E3 UBIQUITIN-PROTEIN LIGASE CHFR"/>
    <property type="match status" value="1"/>
</dbReference>
<dbReference type="CDD" id="cd00060">
    <property type="entry name" value="FHA"/>
    <property type="match status" value="1"/>
</dbReference>
<dbReference type="Pfam" id="PF00498">
    <property type="entry name" value="FHA"/>
    <property type="match status" value="1"/>
</dbReference>
<keyword evidence="4 6" id="KW-0863">Zinc-finger</keyword>
<dbReference type="GO" id="GO:0016567">
    <property type="term" value="P:protein ubiquitination"/>
    <property type="evidence" value="ECO:0007669"/>
    <property type="project" value="TreeGrafter"/>
</dbReference>
<gene>
    <name evidence="10" type="ORF">HaLaN_23660</name>
</gene>
<dbReference type="AlphaFoldDB" id="A0A699ZTH8"/>
<dbReference type="SUPFAM" id="SSF49879">
    <property type="entry name" value="SMAD/FHA domain"/>
    <property type="match status" value="1"/>
</dbReference>
<dbReference type="PROSITE" id="PS50089">
    <property type="entry name" value="ZF_RING_2"/>
    <property type="match status" value="1"/>
</dbReference>
<evidence type="ECO:0000259" key="9">
    <source>
        <dbReference type="PROSITE" id="PS50089"/>
    </source>
</evidence>
<proteinExistence type="inferred from homology"/>
<dbReference type="InterPro" id="IPR017907">
    <property type="entry name" value="Znf_RING_CS"/>
</dbReference>
<feature type="domain" description="RING-type" evidence="9">
    <location>
        <begin position="244"/>
        <end position="282"/>
    </location>
</feature>
<dbReference type="Pfam" id="PF13920">
    <property type="entry name" value="zf-C3HC4_3"/>
    <property type="match status" value="1"/>
</dbReference>
<keyword evidence="11" id="KW-1185">Reference proteome</keyword>
<comment type="similarity">
    <text evidence="1">Belongs to the CHFR family.</text>
</comment>
<evidence type="ECO:0000313" key="10">
    <source>
        <dbReference type="EMBL" id="GFH25661.1"/>
    </source>
</evidence>
<evidence type="ECO:0000256" key="6">
    <source>
        <dbReference type="PROSITE-ProRule" id="PRU00175"/>
    </source>
</evidence>
<dbReference type="GO" id="GO:0004842">
    <property type="term" value="F:ubiquitin-protein transferase activity"/>
    <property type="evidence" value="ECO:0007669"/>
    <property type="project" value="TreeGrafter"/>
</dbReference>
<evidence type="ECO:0000256" key="1">
    <source>
        <dbReference type="ARBA" id="ARBA00005797"/>
    </source>
</evidence>
<dbReference type="SUPFAM" id="SSF57850">
    <property type="entry name" value="RING/U-box"/>
    <property type="match status" value="1"/>
</dbReference>
<dbReference type="PROSITE" id="PS00518">
    <property type="entry name" value="ZF_RING_1"/>
    <property type="match status" value="1"/>
</dbReference>
<dbReference type="Gene3D" id="3.30.40.10">
    <property type="entry name" value="Zinc/RING finger domain, C3HC4 (zinc finger)"/>
    <property type="match status" value="1"/>
</dbReference>
<dbReference type="Proteomes" id="UP000485058">
    <property type="component" value="Unassembled WGS sequence"/>
</dbReference>
<evidence type="ECO:0000259" key="8">
    <source>
        <dbReference type="PROSITE" id="PS50006"/>
    </source>
</evidence>
<reference evidence="10 11" key="1">
    <citation type="submission" date="2020-02" db="EMBL/GenBank/DDBJ databases">
        <title>Draft genome sequence of Haematococcus lacustris strain NIES-144.</title>
        <authorList>
            <person name="Morimoto D."/>
            <person name="Nakagawa S."/>
            <person name="Yoshida T."/>
            <person name="Sawayama S."/>
        </authorList>
    </citation>
    <scope>NUCLEOTIDE SEQUENCE [LARGE SCALE GENOMIC DNA]</scope>
    <source>
        <strain evidence="10 11">NIES-144</strain>
    </source>
</reference>
<name>A0A699ZTH8_HAELA</name>
<keyword evidence="5" id="KW-0862">Zinc</keyword>